<dbReference type="EMBL" id="JAMDLW010000010">
    <property type="protein sequence ID" value="MCY9519733.1"/>
    <property type="molecule type" value="Genomic_DNA"/>
</dbReference>
<sequence length="205" mass="22078">MPIVGQAIIVSSSNVYVANDRDTAIALAVSGAPGNKATVVPRYALWPQLIKYSNDNGLFPTINPRYIWDSTTSDGQSRGFAARSGGISNANPLTINVNLCAFSDNAHVARVDVYNFSPPTPELVQTLTPPVLLDGNMDPIVGLIETPPYNWQDIRVYKKNTSNPLPPGQIYVVVVSFTAVNYILNPLGSENPAGLSFIANVDFIT</sequence>
<proteinExistence type="predicted"/>
<protein>
    <submittedName>
        <fullName evidence="1">Uncharacterized protein</fullName>
    </submittedName>
</protein>
<gene>
    <name evidence="1" type="ORF">M5X09_08570</name>
</gene>
<comment type="caution">
    <text evidence="1">The sequence shown here is derived from an EMBL/GenBank/DDBJ whole genome shotgun (WGS) entry which is preliminary data.</text>
</comment>
<keyword evidence="2" id="KW-1185">Reference proteome</keyword>
<name>A0ABT4DUE2_9BACL</name>
<dbReference type="Proteomes" id="UP001207626">
    <property type="component" value="Unassembled WGS sequence"/>
</dbReference>
<accession>A0ABT4DUE2</accession>
<organism evidence="1 2">
    <name type="scientific">Paenibacillus apiarius</name>
    <dbReference type="NCBI Taxonomy" id="46240"/>
    <lineage>
        <taxon>Bacteria</taxon>
        <taxon>Bacillati</taxon>
        <taxon>Bacillota</taxon>
        <taxon>Bacilli</taxon>
        <taxon>Bacillales</taxon>
        <taxon>Paenibacillaceae</taxon>
        <taxon>Paenibacillus</taxon>
    </lineage>
</organism>
<evidence type="ECO:0000313" key="1">
    <source>
        <dbReference type="EMBL" id="MCY9519733.1"/>
    </source>
</evidence>
<reference evidence="1 2" key="1">
    <citation type="submission" date="2022-05" db="EMBL/GenBank/DDBJ databases">
        <title>Genome Sequencing of Bee-Associated Microbes.</title>
        <authorList>
            <person name="Dunlap C."/>
        </authorList>
    </citation>
    <scope>NUCLEOTIDE SEQUENCE [LARGE SCALE GENOMIC DNA]</scope>
    <source>
        <strain evidence="1 2">NRRL NRS-1438</strain>
    </source>
</reference>
<dbReference type="RefSeq" id="WP_087433251.1">
    <property type="nucleotide sequence ID" value="NZ_JAMDLV010000040.1"/>
</dbReference>
<evidence type="ECO:0000313" key="2">
    <source>
        <dbReference type="Proteomes" id="UP001207626"/>
    </source>
</evidence>